<dbReference type="EMBL" id="QLTA01000013">
    <property type="protein sequence ID" value="RAR83951.1"/>
    <property type="molecule type" value="Genomic_DNA"/>
</dbReference>
<name>A0A328ZCY6_9BURK</name>
<protein>
    <submittedName>
        <fullName evidence="1">Uncharacterized protein DUF3486</fullName>
    </submittedName>
</protein>
<gene>
    <name evidence="1" type="ORF">AX018_101399</name>
</gene>
<dbReference type="Proteomes" id="UP000248856">
    <property type="component" value="Unassembled WGS sequence"/>
</dbReference>
<comment type="caution">
    <text evidence="1">The sequence shown here is derived from an EMBL/GenBank/DDBJ whole genome shotgun (WGS) entry which is preliminary data.</text>
</comment>
<evidence type="ECO:0000313" key="2">
    <source>
        <dbReference type="Proteomes" id="UP000248856"/>
    </source>
</evidence>
<keyword evidence="2" id="KW-1185">Reference proteome</keyword>
<organism evidence="1 2">
    <name type="scientific">Paracidovorax anthurii</name>
    <dbReference type="NCBI Taxonomy" id="78229"/>
    <lineage>
        <taxon>Bacteria</taxon>
        <taxon>Pseudomonadati</taxon>
        <taxon>Pseudomonadota</taxon>
        <taxon>Betaproteobacteria</taxon>
        <taxon>Burkholderiales</taxon>
        <taxon>Comamonadaceae</taxon>
        <taxon>Paracidovorax</taxon>
    </lineage>
</organism>
<accession>A0A328ZCY6</accession>
<reference evidence="1 2" key="1">
    <citation type="submission" date="2018-06" db="EMBL/GenBank/DDBJ databases">
        <title>Genomic Encyclopedia of Archaeal and Bacterial Type Strains, Phase II (KMG-II): from individual species to whole genera.</title>
        <authorList>
            <person name="Goeker M."/>
        </authorList>
    </citation>
    <scope>NUCLEOTIDE SEQUENCE [LARGE SCALE GENOMIC DNA]</scope>
    <source>
        <strain evidence="1 2">CFPB 3232</strain>
    </source>
</reference>
<sequence length="106" mass="11678">MGRLSTIDLLPVTEKLFVESTIRAHRYQQINRAHALIRGAGIKVSRSALARHFQKLADHDAQHRDTPHDLVVILIERSTGSTTTLTTVADRALVVCAIEQLSTPSA</sequence>
<evidence type="ECO:0000313" key="1">
    <source>
        <dbReference type="EMBL" id="RAR83951.1"/>
    </source>
</evidence>
<dbReference type="AlphaFoldDB" id="A0A328ZCY6"/>
<proteinExistence type="predicted"/>